<evidence type="ECO:0000313" key="2">
    <source>
        <dbReference type="Proteomes" id="UP001180737"/>
    </source>
</evidence>
<keyword evidence="2" id="KW-1185">Reference proteome</keyword>
<organism evidence="1 2">
    <name type="scientific">Streptomyces gottesmaniae</name>
    <dbReference type="NCBI Taxonomy" id="3075518"/>
    <lineage>
        <taxon>Bacteria</taxon>
        <taxon>Bacillati</taxon>
        <taxon>Actinomycetota</taxon>
        <taxon>Actinomycetes</taxon>
        <taxon>Kitasatosporales</taxon>
        <taxon>Streptomycetaceae</taxon>
        <taxon>Streptomyces</taxon>
    </lineage>
</organism>
<sequence>MTAQVMIRWKLGPDALERHEGMLRTVYEELDSARPQGLRYDTYQLDDKVTFVSFVEMADGPDVLGGLNAFQYYRAALDALCVEPPEVIVLHRAGEYASPS</sequence>
<proteinExistence type="predicted"/>
<evidence type="ECO:0008006" key="3">
    <source>
        <dbReference type="Google" id="ProtNLM"/>
    </source>
</evidence>
<dbReference type="Proteomes" id="UP001180737">
    <property type="component" value="Unassembled WGS sequence"/>
</dbReference>
<dbReference type="EMBL" id="JAVRFJ010000037">
    <property type="protein sequence ID" value="MDT0572289.1"/>
    <property type="molecule type" value="Genomic_DNA"/>
</dbReference>
<reference evidence="1" key="1">
    <citation type="submission" date="2024-05" db="EMBL/GenBank/DDBJ databases">
        <title>30 novel species of actinomycetes from the DSMZ collection.</title>
        <authorList>
            <person name="Nouioui I."/>
        </authorList>
    </citation>
    <scope>NUCLEOTIDE SEQUENCE</scope>
    <source>
        <strain evidence="1">DSM 3412</strain>
    </source>
</reference>
<accession>A0ABU2Z6S0</accession>
<gene>
    <name evidence="1" type="ORF">RM704_33355</name>
</gene>
<evidence type="ECO:0000313" key="1">
    <source>
        <dbReference type="EMBL" id="MDT0572289.1"/>
    </source>
</evidence>
<name>A0ABU2Z6S0_9ACTN</name>
<dbReference type="RefSeq" id="WP_052145957.1">
    <property type="nucleotide sequence ID" value="NZ_JAVRFJ010000037.1"/>
</dbReference>
<comment type="caution">
    <text evidence="1">The sequence shown here is derived from an EMBL/GenBank/DDBJ whole genome shotgun (WGS) entry which is preliminary data.</text>
</comment>
<protein>
    <recommendedName>
        <fullName evidence="3">Monooxygenase</fullName>
    </recommendedName>
</protein>